<gene>
    <name evidence="1" type="ORF">CNEO2_100060</name>
</gene>
<proteinExistence type="predicted"/>
<dbReference type="EMBL" id="CAMTCP010000011">
    <property type="protein sequence ID" value="CAI3539273.1"/>
    <property type="molecule type" value="Genomic_DNA"/>
</dbReference>
<organism evidence="1 2">
    <name type="scientific">Clostridium neonatale</name>
    <dbReference type="NCBI Taxonomy" id="137838"/>
    <lineage>
        <taxon>Bacteria</taxon>
        <taxon>Bacillati</taxon>
        <taxon>Bacillota</taxon>
        <taxon>Clostridia</taxon>
        <taxon>Eubacteriales</taxon>
        <taxon>Clostridiaceae</taxon>
        <taxon>Clostridium</taxon>
    </lineage>
</organism>
<accession>A0AAD2DDA6</accession>
<dbReference type="Proteomes" id="UP001189143">
    <property type="component" value="Unassembled WGS sequence"/>
</dbReference>
<name>A0AAD2DDA6_9CLOT</name>
<reference evidence="1" key="1">
    <citation type="submission" date="2022-10" db="EMBL/GenBank/DDBJ databases">
        <authorList>
            <person name="Aires J."/>
            <person name="Mesa V."/>
        </authorList>
    </citation>
    <scope>NUCLEOTIDE SEQUENCE</scope>
    <source>
        <strain evidence="1">Clostridium neonatale JD116</strain>
    </source>
</reference>
<dbReference type="AlphaFoldDB" id="A0AAD2DDA6"/>
<protein>
    <submittedName>
        <fullName evidence="1">Uncharacterized protein</fullName>
    </submittedName>
</protein>
<evidence type="ECO:0000313" key="2">
    <source>
        <dbReference type="Proteomes" id="UP001189143"/>
    </source>
</evidence>
<comment type="caution">
    <text evidence="1">The sequence shown here is derived from an EMBL/GenBank/DDBJ whole genome shotgun (WGS) entry which is preliminary data.</text>
</comment>
<sequence length="43" mass="5167">MIYNYKTVVIFIDKSNELLELMTKMYSEMQEMKGEINNRFDGV</sequence>
<evidence type="ECO:0000313" key="1">
    <source>
        <dbReference type="EMBL" id="CAI3539273.1"/>
    </source>
</evidence>
<dbReference type="RefSeq" id="WP_317096291.1">
    <property type="nucleotide sequence ID" value="NZ_CAMTDK010000252.1"/>
</dbReference>